<dbReference type="Pfam" id="PF00097">
    <property type="entry name" value="zf-C3HC4"/>
    <property type="match status" value="1"/>
</dbReference>
<dbReference type="InterPro" id="IPR001841">
    <property type="entry name" value="Znf_RING"/>
</dbReference>
<evidence type="ECO:0000259" key="6">
    <source>
        <dbReference type="PROSITE" id="PS50908"/>
    </source>
</evidence>
<dbReference type="PROSITE" id="PS50089">
    <property type="entry name" value="ZF_RING_2"/>
    <property type="match status" value="1"/>
</dbReference>
<dbReference type="Gene3D" id="3.30.40.10">
    <property type="entry name" value="Zinc/RING finger domain, C3HC4 (zinc finger)"/>
    <property type="match status" value="1"/>
</dbReference>
<dbReference type="AlphaFoldDB" id="A0A9P0E688"/>
<evidence type="ECO:0000256" key="1">
    <source>
        <dbReference type="ARBA" id="ARBA00022723"/>
    </source>
</evidence>
<sequence length="324" mass="37057">MGFIEDELEEVKKLCEHLVQGCRLVTCVKSMVRVEIKKTVTKCIVVCLQFPEDYPSSIILIELKSKTLSDKLLNKLTVACEQDLKKQFGKPQILKAVQYINNFISENPLCSCYDEIAQIKKEICERDTIKLKQKTSTIHLKLVEGNYFIKVKLLIPDEYPSQSVGIEASSNFPPNMERFLVGQAKESARKCVEPPLRLPPGKTFCPLPSLLPCAHFFISAVRVLPRQHCQLCKRTGLPTDPEDAQTSESASDHVERLYCNHLFHLDCLITYMKTPPFEGGKKCPDCGERIYHDKWRISDKMAEARWAHQEARKRELEDVAQAFL</sequence>
<evidence type="ECO:0008006" key="9">
    <source>
        <dbReference type="Google" id="ProtNLM"/>
    </source>
</evidence>
<evidence type="ECO:0000259" key="5">
    <source>
        <dbReference type="PROSITE" id="PS50089"/>
    </source>
</evidence>
<gene>
    <name evidence="7" type="ORF">NEZAVI_LOCUS3241</name>
</gene>
<keyword evidence="2 4" id="KW-0863">Zinc-finger</keyword>
<dbReference type="InterPro" id="IPR006575">
    <property type="entry name" value="RWD_dom"/>
</dbReference>
<evidence type="ECO:0000313" key="8">
    <source>
        <dbReference type="Proteomes" id="UP001152798"/>
    </source>
</evidence>
<keyword evidence="8" id="KW-1185">Reference proteome</keyword>
<dbReference type="SUPFAM" id="SSF57850">
    <property type="entry name" value="RING/U-box"/>
    <property type="match status" value="1"/>
</dbReference>
<keyword evidence="3" id="KW-0862">Zinc</keyword>
<feature type="domain" description="RING-type" evidence="5">
    <location>
        <begin position="229"/>
        <end position="286"/>
    </location>
</feature>
<reference evidence="7" key="1">
    <citation type="submission" date="2022-01" db="EMBL/GenBank/DDBJ databases">
        <authorList>
            <person name="King R."/>
        </authorList>
    </citation>
    <scope>NUCLEOTIDE SEQUENCE</scope>
</reference>
<dbReference type="PANTHER" id="PTHR40237">
    <property type="entry name" value="LD44813P"/>
    <property type="match status" value="1"/>
</dbReference>
<dbReference type="InterPro" id="IPR018957">
    <property type="entry name" value="Znf_C3HC4_RING-type"/>
</dbReference>
<dbReference type="SUPFAM" id="SSF54495">
    <property type="entry name" value="UBC-like"/>
    <property type="match status" value="1"/>
</dbReference>
<dbReference type="EMBL" id="OV725077">
    <property type="protein sequence ID" value="CAH1392426.1"/>
    <property type="molecule type" value="Genomic_DNA"/>
</dbReference>
<dbReference type="Proteomes" id="UP001152798">
    <property type="component" value="Chromosome 1"/>
</dbReference>
<evidence type="ECO:0000256" key="3">
    <source>
        <dbReference type="ARBA" id="ARBA00022833"/>
    </source>
</evidence>
<name>A0A9P0E688_NEZVI</name>
<dbReference type="InterPro" id="IPR016135">
    <property type="entry name" value="UBQ-conjugating_enzyme/RWD"/>
</dbReference>
<dbReference type="InterPro" id="IPR013083">
    <property type="entry name" value="Znf_RING/FYVE/PHD"/>
</dbReference>
<dbReference type="OrthoDB" id="8062037at2759"/>
<organism evidence="7 8">
    <name type="scientific">Nezara viridula</name>
    <name type="common">Southern green stink bug</name>
    <name type="synonym">Cimex viridulus</name>
    <dbReference type="NCBI Taxonomy" id="85310"/>
    <lineage>
        <taxon>Eukaryota</taxon>
        <taxon>Metazoa</taxon>
        <taxon>Ecdysozoa</taxon>
        <taxon>Arthropoda</taxon>
        <taxon>Hexapoda</taxon>
        <taxon>Insecta</taxon>
        <taxon>Pterygota</taxon>
        <taxon>Neoptera</taxon>
        <taxon>Paraneoptera</taxon>
        <taxon>Hemiptera</taxon>
        <taxon>Heteroptera</taxon>
        <taxon>Panheteroptera</taxon>
        <taxon>Pentatomomorpha</taxon>
        <taxon>Pentatomoidea</taxon>
        <taxon>Pentatomidae</taxon>
        <taxon>Pentatominae</taxon>
        <taxon>Nezara</taxon>
    </lineage>
</organism>
<evidence type="ECO:0000256" key="4">
    <source>
        <dbReference type="PROSITE-ProRule" id="PRU00175"/>
    </source>
</evidence>
<dbReference type="Pfam" id="PF05773">
    <property type="entry name" value="RWD"/>
    <property type="match status" value="1"/>
</dbReference>
<feature type="domain" description="RWD" evidence="6">
    <location>
        <begin position="6"/>
        <end position="107"/>
    </location>
</feature>
<evidence type="ECO:0000313" key="7">
    <source>
        <dbReference type="EMBL" id="CAH1392426.1"/>
    </source>
</evidence>
<dbReference type="Gene3D" id="3.10.110.10">
    <property type="entry name" value="Ubiquitin Conjugating Enzyme"/>
    <property type="match status" value="1"/>
</dbReference>
<accession>A0A9P0E688</accession>
<proteinExistence type="predicted"/>
<keyword evidence="1" id="KW-0479">Metal-binding</keyword>
<dbReference type="GO" id="GO:0008270">
    <property type="term" value="F:zinc ion binding"/>
    <property type="evidence" value="ECO:0007669"/>
    <property type="project" value="UniProtKB-KW"/>
</dbReference>
<evidence type="ECO:0000256" key="2">
    <source>
        <dbReference type="ARBA" id="ARBA00022771"/>
    </source>
</evidence>
<dbReference type="PROSITE" id="PS50908">
    <property type="entry name" value="RWD"/>
    <property type="match status" value="1"/>
</dbReference>
<dbReference type="PANTHER" id="PTHR40237:SF1">
    <property type="entry name" value="LD44813P"/>
    <property type="match status" value="1"/>
</dbReference>
<protein>
    <recommendedName>
        <fullName evidence="9">RWD domain-containing protein</fullName>
    </recommendedName>
</protein>